<feature type="compositionally biased region" description="Low complexity" evidence="1">
    <location>
        <begin position="135"/>
        <end position="146"/>
    </location>
</feature>
<evidence type="ECO:0000313" key="3">
    <source>
        <dbReference type="EMBL" id="ACG26209.1"/>
    </source>
</evidence>
<keyword evidence="2" id="KW-0812">Transmembrane</keyword>
<organism evidence="3">
    <name type="scientific">Zea mays</name>
    <name type="common">Maize</name>
    <dbReference type="NCBI Taxonomy" id="4577"/>
    <lineage>
        <taxon>Eukaryota</taxon>
        <taxon>Viridiplantae</taxon>
        <taxon>Streptophyta</taxon>
        <taxon>Embryophyta</taxon>
        <taxon>Tracheophyta</taxon>
        <taxon>Spermatophyta</taxon>
        <taxon>Magnoliopsida</taxon>
        <taxon>Liliopsida</taxon>
        <taxon>Poales</taxon>
        <taxon>Poaceae</taxon>
        <taxon>PACMAD clade</taxon>
        <taxon>Panicoideae</taxon>
        <taxon>Andropogonodae</taxon>
        <taxon>Andropogoneae</taxon>
        <taxon>Tripsacinae</taxon>
        <taxon>Zea</taxon>
    </lineage>
</organism>
<keyword evidence="2" id="KW-1133">Transmembrane helix</keyword>
<dbReference type="EMBL" id="EU954091">
    <property type="protein sequence ID" value="ACG26209.1"/>
    <property type="molecule type" value="mRNA"/>
</dbReference>
<dbReference type="AlphaFoldDB" id="B6SMX6"/>
<feature type="transmembrane region" description="Helical" evidence="2">
    <location>
        <begin position="38"/>
        <end position="56"/>
    </location>
</feature>
<proteinExistence type="evidence at transcript level"/>
<protein>
    <recommendedName>
        <fullName evidence="4">Transmembrane protein</fullName>
    </recommendedName>
</protein>
<evidence type="ECO:0000256" key="1">
    <source>
        <dbReference type="SAM" id="MobiDB-lite"/>
    </source>
</evidence>
<accession>B6SMX6</accession>
<feature type="region of interest" description="Disordered" evidence="1">
    <location>
        <begin position="135"/>
        <end position="169"/>
    </location>
</feature>
<evidence type="ECO:0000256" key="2">
    <source>
        <dbReference type="SAM" id="Phobius"/>
    </source>
</evidence>
<evidence type="ECO:0008006" key="4">
    <source>
        <dbReference type="Google" id="ProtNLM"/>
    </source>
</evidence>
<feature type="transmembrane region" description="Helical" evidence="2">
    <location>
        <begin position="108"/>
        <end position="127"/>
    </location>
</feature>
<sequence>MSQSQIEAFTRLAGAAMALAAASALTTGFPALEPRAHVVLALHAILLLGSAAVLLLSPAHGGPEAVRGTTVPGSLRWLGFAGMALCALHVDGGVAARSEAAEEAPRGTVRGLLLFLVFLAGVWGVYLSMLRGRGAPAPQPRPSATAAEEDANGEEANAMPIHDGCSRRC</sequence>
<name>B6SMX6_MAIZE</name>
<reference evidence="3" key="1">
    <citation type="journal article" date="2009" name="Plant Mol. Biol.">
        <title>Insights into corn genes derived from large-scale cDNA sequencing.</title>
        <authorList>
            <person name="Alexandrov N.N."/>
            <person name="Brover V.V."/>
            <person name="Freidin S."/>
            <person name="Troukhan M.E."/>
            <person name="Tatarinova T.V."/>
            <person name="Zhang H."/>
            <person name="Swaller T.J."/>
            <person name="Lu Y.P."/>
            <person name="Bouck J."/>
            <person name="Flavell R.B."/>
            <person name="Feldmann K.A."/>
        </authorList>
    </citation>
    <scope>NUCLEOTIDE SEQUENCE</scope>
</reference>
<feature type="transmembrane region" description="Helical" evidence="2">
    <location>
        <begin position="12"/>
        <end position="32"/>
    </location>
</feature>
<feature type="transmembrane region" description="Helical" evidence="2">
    <location>
        <begin position="77"/>
        <end position="96"/>
    </location>
</feature>
<keyword evidence="2" id="KW-0472">Membrane</keyword>
<dbReference type="EMBL" id="EU954119">
    <property type="protein sequence ID" value="ACG26237.1"/>
    <property type="molecule type" value="mRNA"/>
</dbReference>